<feature type="transmembrane region" description="Helical" evidence="6">
    <location>
        <begin position="149"/>
        <end position="168"/>
    </location>
</feature>
<dbReference type="PIRSF" id="PIRSF006060">
    <property type="entry name" value="AA_transporter"/>
    <property type="match status" value="1"/>
</dbReference>
<dbReference type="OrthoDB" id="3900342at2759"/>
<evidence type="ECO:0000313" key="7">
    <source>
        <dbReference type="EMBL" id="RSH85658.1"/>
    </source>
</evidence>
<evidence type="ECO:0000313" key="8">
    <source>
        <dbReference type="Proteomes" id="UP000279259"/>
    </source>
</evidence>
<dbReference type="Pfam" id="PF13520">
    <property type="entry name" value="AA_permease_2"/>
    <property type="match status" value="1"/>
</dbReference>
<feature type="transmembrane region" description="Helical" evidence="6">
    <location>
        <begin position="228"/>
        <end position="249"/>
    </location>
</feature>
<name>A0A427Y3K0_9TREE</name>
<protein>
    <recommendedName>
        <fullName evidence="9">Choline transporter</fullName>
    </recommendedName>
</protein>
<evidence type="ECO:0000256" key="6">
    <source>
        <dbReference type="SAM" id="Phobius"/>
    </source>
</evidence>
<comment type="caution">
    <text evidence="7">The sequence shown here is derived from an EMBL/GenBank/DDBJ whole genome shotgun (WGS) entry which is preliminary data.</text>
</comment>
<sequence>MAFAMLNSWTGLLRGLQVVLPSGGSVSMIWGLLVSTIGTFAMALSLAEVCHVYPTTGGQYDWTYFLAPPGSKRSLSFFVGWMASAGWIALVATGSSLGSTFVTNIISLWSENYTAERWQTFLIYFGFTIGALLLNLFAVRLLPLVDRAGFYWSLAGILIVTITLLARSSGNYQPAQNVFAEFVNETGWPDGIAFILGLLQSTFGLTGFDAISHMVEEMPRPSITAPKVMLMAVGLGASTSLVFMIVLLFCLTDLPTVLASPTGPLLQIYYQATRSMAGATGLVIFNLMAMVFATQGLMTVASRIVLPFARDQGFGPLSKSLREVHPTLKVPVWSISFVSAWTVIFGLIYLGSSVALNAILSASVVFMQISYIVPIFLLCWRGEAALENEQRVWSLGRFRRRCKRVSEA</sequence>
<keyword evidence="4 6" id="KW-1133">Transmembrane helix</keyword>
<feature type="transmembrane region" description="Helical" evidence="6">
    <location>
        <begin position="358"/>
        <end position="380"/>
    </location>
</feature>
<feature type="transmembrane region" description="Helical" evidence="6">
    <location>
        <begin position="188"/>
        <end position="208"/>
    </location>
</feature>
<keyword evidence="2" id="KW-0813">Transport</keyword>
<keyword evidence="8" id="KW-1185">Reference proteome</keyword>
<dbReference type="Proteomes" id="UP000279259">
    <property type="component" value="Unassembled WGS sequence"/>
</dbReference>
<feature type="transmembrane region" description="Helical" evidence="6">
    <location>
        <begin position="283"/>
        <end position="309"/>
    </location>
</feature>
<keyword evidence="3 6" id="KW-0812">Transmembrane</keyword>
<dbReference type="InterPro" id="IPR002293">
    <property type="entry name" value="AA/rel_permease1"/>
</dbReference>
<evidence type="ECO:0000256" key="5">
    <source>
        <dbReference type="ARBA" id="ARBA00023136"/>
    </source>
</evidence>
<gene>
    <name evidence="7" type="ORF">EHS25_003798</name>
</gene>
<accession>A0A427Y3K0</accession>
<evidence type="ECO:0000256" key="3">
    <source>
        <dbReference type="ARBA" id="ARBA00022692"/>
    </source>
</evidence>
<evidence type="ECO:0008006" key="9">
    <source>
        <dbReference type="Google" id="ProtNLM"/>
    </source>
</evidence>
<dbReference type="EMBL" id="RSCD01000019">
    <property type="protein sequence ID" value="RSH85658.1"/>
    <property type="molecule type" value="Genomic_DNA"/>
</dbReference>
<comment type="subcellular location">
    <subcellularLocation>
        <location evidence="1">Membrane</location>
        <topology evidence="1">Multi-pass membrane protein</topology>
    </subcellularLocation>
</comment>
<evidence type="ECO:0000256" key="1">
    <source>
        <dbReference type="ARBA" id="ARBA00004141"/>
    </source>
</evidence>
<evidence type="ECO:0000256" key="4">
    <source>
        <dbReference type="ARBA" id="ARBA00022989"/>
    </source>
</evidence>
<feature type="transmembrane region" description="Helical" evidence="6">
    <location>
        <begin position="330"/>
        <end position="352"/>
    </location>
</feature>
<dbReference type="GO" id="GO:0022857">
    <property type="term" value="F:transmembrane transporter activity"/>
    <property type="evidence" value="ECO:0007669"/>
    <property type="project" value="InterPro"/>
</dbReference>
<keyword evidence="5 6" id="KW-0472">Membrane</keyword>
<dbReference type="PANTHER" id="PTHR45649">
    <property type="entry name" value="AMINO-ACID PERMEASE BAT1"/>
    <property type="match status" value="1"/>
</dbReference>
<organism evidence="7 8">
    <name type="scientific">Saitozyma podzolica</name>
    <dbReference type="NCBI Taxonomy" id="1890683"/>
    <lineage>
        <taxon>Eukaryota</taxon>
        <taxon>Fungi</taxon>
        <taxon>Dikarya</taxon>
        <taxon>Basidiomycota</taxon>
        <taxon>Agaricomycotina</taxon>
        <taxon>Tremellomycetes</taxon>
        <taxon>Tremellales</taxon>
        <taxon>Trimorphomycetaceae</taxon>
        <taxon>Saitozyma</taxon>
    </lineage>
</organism>
<feature type="transmembrane region" description="Helical" evidence="6">
    <location>
        <begin position="75"/>
        <end position="101"/>
    </location>
</feature>
<evidence type="ECO:0000256" key="2">
    <source>
        <dbReference type="ARBA" id="ARBA00022448"/>
    </source>
</evidence>
<dbReference type="AlphaFoldDB" id="A0A427Y3K0"/>
<proteinExistence type="predicted"/>
<feature type="transmembrane region" description="Helical" evidence="6">
    <location>
        <begin position="121"/>
        <end position="142"/>
    </location>
</feature>
<dbReference type="PANTHER" id="PTHR45649:SF14">
    <property type="entry name" value="GABA PERMEASE"/>
    <property type="match status" value="1"/>
</dbReference>
<dbReference type="GO" id="GO:0016020">
    <property type="term" value="C:membrane"/>
    <property type="evidence" value="ECO:0007669"/>
    <property type="project" value="UniProtKB-SubCell"/>
</dbReference>
<reference evidence="7 8" key="1">
    <citation type="submission" date="2018-11" db="EMBL/GenBank/DDBJ databases">
        <title>Genome sequence of Saitozyma podzolica DSM 27192.</title>
        <authorList>
            <person name="Aliyu H."/>
            <person name="Gorte O."/>
            <person name="Ochsenreither K."/>
        </authorList>
    </citation>
    <scope>NUCLEOTIDE SEQUENCE [LARGE SCALE GENOMIC DNA]</scope>
    <source>
        <strain evidence="7 8">DSM 27192</strain>
    </source>
</reference>
<dbReference type="Gene3D" id="1.20.1740.10">
    <property type="entry name" value="Amino acid/polyamine transporter I"/>
    <property type="match status" value="1"/>
</dbReference>
<dbReference type="STRING" id="1890683.A0A427Y3K0"/>